<gene>
    <name evidence="2" type="ORF">CRE_12916</name>
</gene>
<dbReference type="PANTHER" id="PTHR46000">
    <property type="entry name" value="SEVEN TM RECEPTOR-RELATED"/>
    <property type="match status" value="1"/>
</dbReference>
<dbReference type="FunCoup" id="E3N0Z3">
    <property type="interactions" value="473"/>
</dbReference>
<dbReference type="Proteomes" id="UP000008281">
    <property type="component" value="Unassembled WGS sequence"/>
</dbReference>
<dbReference type="Pfam" id="PF10326">
    <property type="entry name" value="7TM_GPCR_Str"/>
    <property type="match status" value="1"/>
</dbReference>
<dbReference type="InterPro" id="IPR019428">
    <property type="entry name" value="7TM_GPCR_serpentine_rcpt_Str"/>
</dbReference>
<dbReference type="InParanoid" id="E3N0Z3"/>
<keyword evidence="1" id="KW-1133">Transmembrane helix</keyword>
<feature type="transmembrane region" description="Helical" evidence="1">
    <location>
        <begin position="35"/>
        <end position="59"/>
    </location>
</feature>
<keyword evidence="3" id="KW-1185">Reference proteome</keyword>
<dbReference type="PANTHER" id="PTHR46000:SF11">
    <property type="entry name" value="SEVEN TM RECEPTOR"/>
    <property type="match status" value="1"/>
</dbReference>
<sequence>MLQKFNLDISEVSGVAFVAYDATGSIRWFNISSTIIMTCIMAIQYTLIIYCAIFMYIGMEEKLRILSQFMRNLHKQFFKTLILQIVTPTTTLFSPVMFILYLSLLDLECDLPTGIFLCAISLYPAMDAIVVMYIVSDYKQAAKSELTYEYRLFSVHLPELIIQFLDKCRKLLGTVETEPSTRLNNVNLPNVMNKCKGFCHGLAIQFNPFLLIRTMSVSRSEA</sequence>
<reference evidence="2" key="1">
    <citation type="submission" date="2007-07" db="EMBL/GenBank/DDBJ databases">
        <title>PCAP assembly of the Caenorhabditis remanei genome.</title>
        <authorList>
            <consortium name="The Caenorhabditis remanei Sequencing Consortium"/>
            <person name="Wilson R.K."/>
        </authorList>
    </citation>
    <scope>NUCLEOTIDE SEQUENCE [LARGE SCALE GENOMIC DNA]</scope>
    <source>
        <strain evidence="2">PB4641</strain>
    </source>
</reference>
<feature type="transmembrane region" description="Helical" evidence="1">
    <location>
        <begin position="80"/>
        <end position="102"/>
    </location>
</feature>
<keyword evidence="1" id="KW-0812">Transmembrane</keyword>
<organism evidence="3">
    <name type="scientific">Caenorhabditis remanei</name>
    <name type="common">Caenorhabditis vulgaris</name>
    <dbReference type="NCBI Taxonomy" id="31234"/>
    <lineage>
        <taxon>Eukaryota</taxon>
        <taxon>Metazoa</taxon>
        <taxon>Ecdysozoa</taxon>
        <taxon>Nematoda</taxon>
        <taxon>Chromadorea</taxon>
        <taxon>Rhabditida</taxon>
        <taxon>Rhabditina</taxon>
        <taxon>Rhabditomorpha</taxon>
        <taxon>Rhabditoidea</taxon>
        <taxon>Rhabditidae</taxon>
        <taxon>Peloderinae</taxon>
        <taxon>Caenorhabditis</taxon>
    </lineage>
</organism>
<protein>
    <submittedName>
        <fullName evidence="2">Uncharacterized protein</fullName>
    </submittedName>
</protein>
<dbReference type="EMBL" id="DS268507">
    <property type="protein sequence ID" value="EFO83126.1"/>
    <property type="molecule type" value="Genomic_DNA"/>
</dbReference>
<feature type="transmembrane region" description="Helical" evidence="1">
    <location>
        <begin position="114"/>
        <end position="135"/>
    </location>
</feature>
<dbReference type="SUPFAM" id="SSF81321">
    <property type="entry name" value="Family A G protein-coupled receptor-like"/>
    <property type="match status" value="1"/>
</dbReference>
<dbReference type="AlphaFoldDB" id="E3N0Z3"/>
<dbReference type="OrthoDB" id="5854941at2759"/>
<keyword evidence="1" id="KW-0472">Membrane</keyword>
<evidence type="ECO:0000256" key="1">
    <source>
        <dbReference type="SAM" id="Phobius"/>
    </source>
</evidence>
<evidence type="ECO:0000313" key="2">
    <source>
        <dbReference type="EMBL" id="EFO83126.1"/>
    </source>
</evidence>
<name>E3N0Z3_CAERE</name>
<evidence type="ECO:0000313" key="3">
    <source>
        <dbReference type="Proteomes" id="UP000008281"/>
    </source>
</evidence>
<dbReference type="HOGENOM" id="CLU_036335_4_3_1"/>
<dbReference type="eggNOG" id="ENOG502RVRW">
    <property type="taxonomic scope" value="Eukaryota"/>
</dbReference>
<proteinExistence type="predicted"/>
<accession>E3N0Z3</accession>